<gene>
    <name evidence="2" type="ORF">ASPFODRAFT_674798</name>
</gene>
<dbReference type="AlphaFoldDB" id="A0A1M3TC69"/>
<dbReference type="VEuPathDB" id="FungiDB:ASPFODRAFT_674798"/>
<evidence type="ECO:0000256" key="1">
    <source>
        <dbReference type="SAM" id="Phobius"/>
    </source>
</evidence>
<evidence type="ECO:0000313" key="3">
    <source>
        <dbReference type="Proteomes" id="UP000184063"/>
    </source>
</evidence>
<dbReference type="Proteomes" id="UP000184063">
    <property type="component" value="Unassembled WGS sequence"/>
</dbReference>
<feature type="transmembrane region" description="Helical" evidence="1">
    <location>
        <begin position="6"/>
        <end position="25"/>
    </location>
</feature>
<proteinExistence type="predicted"/>
<keyword evidence="1" id="KW-1133">Transmembrane helix</keyword>
<keyword evidence="1" id="KW-0472">Membrane</keyword>
<keyword evidence="1" id="KW-0812">Transmembrane</keyword>
<dbReference type="EMBL" id="KV878244">
    <property type="protein sequence ID" value="OJZ84263.1"/>
    <property type="molecule type" value="Genomic_DNA"/>
</dbReference>
<accession>A0A1M3TC69</accession>
<protein>
    <submittedName>
        <fullName evidence="2">Uncharacterized protein</fullName>
    </submittedName>
</protein>
<organism evidence="2 3">
    <name type="scientific">Aspergillus luchuensis (strain CBS 106.47)</name>
    <dbReference type="NCBI Taxonomy" id="1137211"/>
    <lineage>
        <taxon>Eukaryota</taxon>
        <taxon>Fungi</taxon>
        <taxon>Dikarya</taxon>
        <taxon>Ascomycota</taxon>
        <taxon>Pezizomycotina</taxon>
        <taxon>Eurotiomycetes</taxon>
        <taxon>Eurotiomycetidae</taxon>
        <taxon>Eurotiales</taxon>
        <taxon>Aspergillaceae</taxon>
        <taxon>Aspergillus</taxon>
        <taxon>Aspergillus subgen. Circumdati</taxon>
    </lineage>
</organism>
<reference evidence="3" key="1">
    <citation type="journal article" date="2017" name="Genome Biol.">
        <title>Comparative genomics reveals high biological diversity and specific adaptations in the industrially and medically important fungal genus Aspergillus.</title>
        <authorList>
            <person name="de Vries R.P."/>
            <person name="Riley R."/>
            <person name="Wiebenga A."/>
            <person name="Aguilar-Osorio G."/>
            <person name="Amillis S."/>
            <person name="Uchima C.A."/>
            <person name="Anderluh G."/>
            <person name="Asadollahi M."/>
            <person name="Askin M."/>
            <person name="Barry K."/>
            <person name="Battaglia E."/>
            <person name="Bayram O."/>
            <person name="Benocci T."/>
            <person name="Braus-Stromeyer S.A."/>
            <person name="Caldana C."/>
            <person name="Canovas D."/>
            <person name="Cerqueira G.C."/>
            <person name="Chen F."/>
            <person name="Chen W."/>
            <person name="Choi C."/>
            <person name="Clum A."/>
            <person name="Dos Santos R.A."/>
            <person name="Damasio A.R."/>
            <person name="Diallinas G."/>
            <person name="Emri T."/>
            <person name="Fekete E."/>
            <person name="Flipphi M."/>
            <person name="Freyberg S."/>
            <person name="Gallo A."/>
            <person name="Gournas C."/>
            <person name="Habgood R."/>
            <person name="Hainaut M."/>
            <person name="Harispe M.L."/>
            <person name="Henrissat B."/>
            <person name="Hilden K.S."/>
            <person name="Hope R."/>
            <person name="Hossain A."/>
            <person name="Karabika E."/>
            <person name="Karaffa L."/>
            <person name="Karanyi Z."/>
            <person name="Krasevec N."/>
            <person name="Kuo A."/>
            <person name="Kusch H."/>
            <person name="LaButti K."/>
            <person name="Lagendijk E.L."/>
            <person name="Lapidus A."/>
            <person name="Levasseur A."/>
            <person name="Lindquist E."/>
            <person name="Lipzen A."/>
            <person name="Logrieco A.F."/>
            <person name="MacCabe A."/>
            <person name="Maekelae M.R."/>
            <person name="Malavazi I."/>
            <person name="Melin P."/>
            <person name="Meyer V."/>
            <person name="Mielnichuk N."/>
            <person name="Miskei M."/>
            <person name="Molnar A.P."/>
            <person name="Mule G."/>
            <person name="Ngan C.Y."/>
            <person name="Orejas M."/>
            <person name="Orosz E."/>
            <person name="Ouedraogo J.P."/>
            <person name="Overkamp K.M."/>
            <person name="Park H.-S."/>
            <person name="Perrone G."/>
            <person name="Piumi F."/>
            <person name="Punt P.J."/>
            <person name="Ram A.F."/>
            <person name="Ramon A."/>
            <person name="Rauscher S."/>
            <person name="Record E."/>
            <person name="Riano-Pachon D.M."/>
            <person name="Robert V."/>
            <person name="Roehrig J."/>
            <person name="Ruller R."/>
            <person name="Salamov A."/>
            <person name="Salih N.S."/>
            <person name="Samson R.A."/>
            <person name="Sandor E."/>
            <person name="Sanguinetti M."/>
            <person name="Schuetze T."/>
            <person name="Sepcic K."/>
            <person name="Shelest E."/>
            <person name="Sherlock G."/>
            <person name="Sophianopoulou V."/>
            <person name="Squina F.M."/>
            <person name="Sun H."/>
            <person name="Susca A."/>
            <person name="Todd R.B."/>
            <person name="Tsang A."/>
            <person name="Unkles S.E."/>
            <person name="van de Wiele N."/>
            <person name="van Rossen-Uffink D."/>
            <person name="Oliveira J.V."/>
            <person name="Vesth T.C."/>
            <person name="Visser J."/>
            <person name="Yu J.-H."/>
            <person name="Zhou M."/>
            <person name="Andersen M.R."/>
            <person name="Archer D.B."/>
            <person name="Baker S.E."/>
            <person name="Benoit I."/>
            <person name="Brakhage A.A."/>
            <person name="Braus G.H."/>
            <person name="Fischer R."/>
            <person name="Frisvad J.C."/>
            <person name="Goldman G.H."/>
            <person name="Houbraken J."/>
            <person name="Oakley B."/>
            <person name="Pocsi I."/>
            <person name="Scazzocchio C."/>
            <person name="Seiboth B."/>
            <person name="vanKuyk P.A."/>
            <person name="Wortman J."/>
            <person name="Dyer P.S."/>
            <person name="Grigoriev I.V."/>
        </authorList>
    </citation>
    <scope>NUCLEOTIDE SEQUENCE [LARGE SCALE GENOMIC DNA]</scope>
    <source>
        <strain evidence="3">CBS 106.47</strain>
    </source>
</reference>
<evidence type="ECO:0000313" key="2">
    <source>
        <dbReference type="EMBL" id="OJZ84263.1"/>
    </source>
</evidence>
<name>A0A1M3TC69_ASPLC</name>
<sequence>MPLRVIVLLSIVVIIIVVQQNALIIKTPSKRNHHHLYDVYPLYTVLCICDRQKRLIIEFFFSYSKYSRRTFPTDQRSKLFGYYYPAGRQRDKTNWFRGWRSSFSFKTVGWGVGLCHERQ</sequence>